<organism evidence="2 3">
    <name type="scientific">Rhizoctonia solani</name>
    <dbReference type="NCBI Taxonomy" id="456999"/>
    <lineage>
        <taxon>Eukaryota</taxon>
        <taxon>Fungi</taxon>
        <taxon>Dikarya</taxon>
        <taxon>Basidiomycota</taxon>
        <taxon>Agaricomycotina</taxon>
        <taxon>Agaricomycetes</taxon>
        <taxon>Cantharellales</taxon>
        <taxon>Ceratobasidiaceae</taxon>
        <taxon>Rhizoctonia</taxon>
    </lineage>
</organism>
<protein>
    <submittedName>
        <fullName evidence="2">Uncharacterized protein</fullName>
    </submittedName>
</protein>
<comment type="caution">
    <text evidence="2">The sequence shown here is derived from an EMBL/GenBank/DDBJ whole genome shotgun (WGS) entry which is preliminary data.</text>
</comment>
<sequence length="121" mass="13680">MMRESIRYFDLENNSIGCIIYHRIVDADGNVIWDGRKGYPSSNSIHIGQHIVFDLSKVNEDGRLDGGKWLFLSSNTVSGNDYTEWNVSFIYDQSSSTIATVSRTGTSYQGELQFKGTRQKS</sequence>
<dbReference type="Proteomes" id="UP000663827">
    <property type="component" value="Unassembled WGS sequence"/>
</dbReference>
<evidence type="ECO:0000313" key="2">
    <source>
        <dbReference type="EMBL" id="CAE7213412.1"/>
    </source>
</evidence>
<proteinExistence type="predicted"/>
<dbReference type="AlphaFoldDB" id="A0A8H3E6M0"/>
<dbReference type="EMBL" id="CAJNJQ010004723">
    <property type="protein sequence ID" value="CAE7213412.1"/>
    <property type="molecule type" value="Genomic_DNA"/>
</dbReference>
<reference evidence="2" key="1">
    <citation type="submission" date="2021-01" db="EMBL/GenBank/DDBJ databases">
        <authorList>
            <person name="Kaushik A."/>
        </authorList>
    </citation>
    <scope>NUCLEOTIDE SEQUENCE</scope>
    <source>
        <strain evidence="2">AG5</strain>
    </source>
</reference>
<accession>A0A8H3E6M0</accession>
<evidence type="ECO:0000313" key="1">
    <source>
        <dbReference type="EMBL" id="CAE7158865.1"/>
    </source>
</evidence>
<gene>
    <name evidence="2" type="ORF">RDB_LOCUS155764</name>
    <name evidence="1" type="ORF">RDB_LOCUS96877</name>
</gene>
<name>A0A8H3E6M0_9AGAM</name>
<dbReference type="EMBL" id="CAJNJQ010002027">
    <property type="protein sequence ID" value="CAE7158865.1"/>
    <property type="molecule type" value="Genomic_DNA"/>
</dbReference>
<evidence type="ECO:0000313" key="3">
    <source>
        <dbReference type="Proteomes" id="UP000663827"/>
    </source>
</evidence>